<reference evidence="2" key="1">
    <citation type="submission" date="2018-10" db="EMBL/GenBank/DDBJ databases">
        <title>Schaedlerella arabinophila gen. nov. sp. nov., isolated from the mouse intestinal tract and comparative analysis with the genome of the closely related altered Schaedler flora strain ASF502.</title>
        <authorList>
            <person name="Miyake S."/>
            <person name="Soh M."/>
            <person name="Seedorf H."/>
        </authorList>
    </citation>
    <scope>NUCLEOTIDE SEQUENCE [LARGE SCALE GENOMIC DNA]</scope>
    <source>
        <strain evidence="2">DSM 106076</strain>
    </source>
</reference>
<dbReference type="Pfam" id="PF13328">
    <property type="entry name" value="HD_4"/>
    <property type="match status" value="1"/>
</dbReference>
<dbReference type="PANTHER" id="PTHR46246:SF1">
    <property type="entry name" value="GUANOSINE-3',5'-BIS(DIPHOSPHATE) 3'-PYROPHOSPHOHYDROLASE MESH1"/>
    <property type="match status" value="1"/>
</dbReference>
<evidence type="ECO:0000259" key="1">
    <source>
        <dbReference type="PROSITE" id="PS51831"/>
    </source>
</evidence>
<evidence type="ECO:0000313" key="3">
    <source>
        <dbReference type="Proteomes" id="UP000274920"/>
    </source>
</evidence>
<dbReference type="InterPro" id="IPR052194">
    <property type="entry name" value="MESH1"/>
</dbReference>
<keyword evidence="2" id="KW-0378">Hydrolase</keyword>
<dbReference type="GO" id="GO:0008893">
    <property type="term" value="F:guanosine-3',5'-bis(diphosphate) 3'-diphosphatase activity"/>
    <property type="evidence" value="ECO:0007669"/>
    <property type="project" value="TreeGrafter"/>
</dbReference>
<keyword evidence="3" id="KW-1185">Reference proteome</keyword>
<dbReference type="SUPFAM" id="SSF109604">
    <property type="entry name" value="HD-domain/PDEase-like"/>
    <property type="match status" value="1"/>
</dbReference>
<name>A0A3R8JVT7_9FIRM</name>
<comment type="caution">
    <text evidence="2">The sequence shown here is derived from an EMBL/GenBank/DDBJ whole genome shotgun (WGS) entry which is preliminary data.</text>
</comment>
<dbReference type="InterPro" id="IPR003607">
    <property type="entry name" value="HD/PDEase_dom"/>
</dbReference>
<dbReference type="PANTHER" id="PTHR46246">
    <property type="entry name" value="GUANOSINE-3',5'-BIS(DIPHOSPHATE) 3'-PYROPHOSPHOHYDROLASE MESH1"/>
    <property type="match status" value="1"/>
</dbReference>
<dbReference type="Gene3D" id="1.10.3210.10">
    <property type="entry name" value="Hypothetical protein af1432"/>
    <property type="match status" value="1"/>
</dbReference>
<dbReference type="Proteomes" id="UP000274920">
    <property type="component" value="Unassembled WGS sequence"/>
</dbReference>
<dbReference type="AlphaFoldDB" id="A0A3R8JVT7"/>
<dbReference type="EMBL" id="RHJS01000002">
    <property type="protein sequence ID" value="RRK35574.1"/>
    <property type="molecule type" value="Genomic_DNA"/>
</dbReference>
<evidence type="ECO:0000313" key="2">
    <source>
        <dbReference type="EMBL" id="RRK35574.1"/>
    </source>
</evidence>
<gene>
    <name evidence="2" type="ORF">EBB54_28780</name>
</gene>
<feature type="domain" description="HD" evidence="1">
    <location>
        <begin position="25"/>
        <end position="119"/>
    </location>
</feature>
<sequence>MFQEASEFAAKAHEGQVRKGTKKPYIVHPMEVAEIVAGMTKDEEVIAAAVLHDTIEDCAGVTEEVLRSRFGERVASLVAGESEDKSKTWEERKGTTIRHLKTESRELQMIALADKLSNMRDIDRDYPVLGENLWMQFRMHSKHAIGWYYKGVMEALDGAFHDVPAYQEYCRLVKKHFGDAPASLEWKEERKRRGER</sequence>
<dbReference type="InterPro" id="IPR006674">
    <property type="entry name" value="HD_domain"/>
</dbReference>
<accession>A0A3R8JVT7</accession>
<organism evidence="2 3">
    <name type="scientific">Schaedlerella arabinosiphila</name>
    <dbReference type="NCBI Taxonomy" id="2044587"/>
    <lineage>
        <taxon>Bacteria</taxon>
        <taxon>Bacillati</taxon>
        <taxon>Bacillota</taxon>
        <taxon>Clostridia</taxon>
        <taxon>Lachnospirales</taxon>
        <taxon>Lachnospiraceae</taxon>
        <taxon>Schaedlerella</taxon>
    </lineage>
</organism>
<dbReference type="RefSeq" id="WP_125131099.1">
    <property type="nucleotide sequence ID" value="NZ_RHJS01000002.1"/>
</dbReference>
<dbReference type="CDD" id="cd00077">
    <property type="entry name" value="HDc"/>
    <property type="match status" value="1"/>
</dbReference>
<dbReference type="PROSITE" id="PS51831">
    <property type="entry name" value="HD"/>
    <property type="match status" value="1"/>
</dbReference>
<protein>
    <submittedName>
        <fullName evidence="2">Bifunctional (P)ppGpp synthetase/guanosine-3',5'-bis(Diphosphate) 3'-pyrophosphohydrolase</fullName>
    </submittedName>
</protein>
<proteinExistence type="predicted"/>
<dbReference type="SMART" id="SM00471">
    <property type="entry name" value="HDc"/>
    <property type="match status" value="1"/>
</dbReference>